<reference evidence="2" key="1">
    <citation type="submission" date="2013-01" db="EMBL/GenBank/DDBJ databases">
        <title>Genome assembly of Mariniradius saccharolyticus AK6.</title>
        <authorList>
            <person name="Vaidya B."/>
            <person name="Khatri I."/>
            <person name="Tanuku N.R.S."/>
            <person name="Subramanian S."/>
            <person name="Pinnaka A."/>
        </authorList>
    </citation>
    <scope>NUCLEOTIDE SEQUENCE [LARGE SCALE GENOMIC DNA]</scope>
    <source>
        <strain evidence="2">AK6</strain>
    </source>
</reference>
<dbReference type="Proteomes" id="UP000010953">
    <property type="component" value="Unassembled WGS sequence"/>
</dbReference>
<dbReference type="InterPro" id="IPR050194">
    <property type="entry name" value="Glycosyltransferase_grp1"/>
</dbReference>
<organism evidence="2 3">
    <name type="scientific">Mariniradius saccharolyticus AK6</name>
    <dbReference type="NCBI Taxonomy" id="1239962"/>
    <lineage>
        <taxon>Bacteria</taxon>
        <taxon>Pseudomonadati</taxon>
        <taxon>Bacteroidota</taxon>
        <taxon>Cytophagia</taxon>
        <taxon>Cytophagales</taxon>
        <taxon>Cyclobacteriaceae</taxon>
        <taxon>Mariniradius</taxon>
    </lineage>
</organism>
<dbReference type="eggNOG" id="COG0438">
    <property type="taxonomic scope" value="Bacteria"/>
</dbReference>
<dbReference type="STRING" id="1239962.C943_01345"/>
<protein>
    <submittedName>
        <fullName evidence="2">Glycosyl transferase, group 1</fullName>
    </submittedName>
</protein>
<sequence>MKLIWEIPEPTGGASVQSLVWMSALNQLGNKVFLGRLSNDNKTIDENYRWINFLPLYDSLKKQPFIWFTYRFPSIFRIISRNRIDIVYTSMPTWQTFYIGLICKVLGVKHVIRIASDVNVDGRLKKHHPFPRHVHISLAYRLADLVIAQNNYQFTSLKGRVKNSNLIKIPNPFIITKKYYHQKKSLSGSIVWVANFRRVKNMGRLLEICRLMPYEDFKIAGVELPNMDDETAESISLLKSLPNVTFFGNISRSKILDFYAESKFLLNTSDFEGFSNTFLEAMATGTPILSTTMVNPDGIINKYQLGIVYEDEISLRDSLDRLSLYEYLEYSKNCLAYVKEFHDHLALGNKLNQTFEKMMPLNQ</sequence>
<keyword evidence="3" id="KW-1185">Reference proteome</keyword>
<dbReference type="PANTHER" id="PTHR45947:SF3">
    <property type="entry name" value="SULFOQUINOVOSYL TRANSFERASE SQD2"/>
    <property type="match status" value="1"/>
</dbReference>
<name>M7XBT6_9BACT</name>
<dbReference type="CDD" id="cd03801">
    <property type="entry name" value="GT4_PimA-like"/>
    <property type="match status" value="1"/>
</dbReference>
<dbReference type="AlphaFoldDB" id="M7XBT6"/>
<evidence type="ECO:0000313" key="3">
    <source>
        <dbReference type="Proteomes" id="UP000010953"/>
    </source>
</evidence>
<dbReference type="PANTHER" id="PTHR45947">
    <property type="entry name" value="SULFOQUINOVOSYL TRANSFERASE SQD2"/>
    <property type="match status" value="1"/>
</dbReference>
<dbReference type="GO" id="GO:0016757">
    <property type="term" value="F:glycosyltransferase activity"/>
    <property type="evidence" value="ECO:0007669"/>
    <property type="project" value="InterPro"/>
</dbReference>
<comment type="caution">
    <text evidence="2">The sequence shown here is derived from an EMBL/GenBank/DDBJ whole genome shotgun (WGS) entry which is preliminary data.</text>
</comment>
<evidence type="ECO:0000313" key="2">
    <source>
        <dbReference type="EMBL" id="EMS32083.1"/>
    </source>
</evidence>
<dbReference type="EMBL" id="AMZY02000014">
    <property type="protein sequence ID" value="EMS32083.1"/>
    <property type="molecule type" value="Genomic_DNA"/>
</dbReference>
<dbReference type="SUPFAM" id="SSF53756">
    <property type="entry name" value="UDP-Glycosyltransferase/glycogen phosphorylase"/>
    <property type="match status" value="1"/>
</dbReference>
<evidence type="ECO:0000259" key="1">
    <source>
        <dbReference type="Pfam" id="PF00534"/>
    </source>
</evidence>
<dbReference type="InParanoid" id="M7XBT6"/>
<dbReference type="Gene3D" id="3.40.50.2000">
    <property type="entry name" value="Glycogen Phosphorylase B"/>
    <property type="match status" value="2"/>
</dbReference>
<gene>
    <name evidence="2" type="ORF">C943_01345</name>
</gene>
<accession>M7XBT6</accession>
<feature type="domain" description="Glycosyl transferase family 1" evidence="1">
    <location>
        <begin position="190"/>
        <end position="321"/>
    </location>
</feature>
<keyword evidence="2" id="KW-0808">Transferase</keyword>
<proteinExistence type="predicted"/>
<dbReference type="Pfam" id="PF00534">
    <property type="entry name" value="Glycos_transf_1"/>
    <property type="match status" value="1"/>
</dbReference>
<dbReference type="InterPro" id="IPR001296">
    <property type="entry name" value="Glyco_trans_1"/>
</dbReference>